<gene>
    <name evidence="1" type="ORF">SAMN05421804_104228</name>
</gene>
<evidence type="ECO:0000313" key="1">
    <source>
        <dbReference type="EMBL" id="SDI80598.1"/>
    </source>
</evidence>
<dbReference type="InterPro" id="IPR017587">
    <property type="entry name" value="YqeC"/>
</dbReference>
<accession>A0A1G8NKA1</accession>
<protein>
    <submittedName>
        <fullName evidence="1">Probable selenium-dependent hydroxylase accessory protein YqeC</fullName>
    </submittedName>
</protein>
<dbReference type="Pfam" id="PF19842">
    <property type="entry name" value="YqeC"/>
    <property type="match status" value="1"/>
</dbReference>
<evidence type="ECO:0000313" key="2">
    <source>
        <dbReference type="Proteomes" id="UP000183255"/>
    </source>
</evidence>
<proteinExistence type="predicted"/>
<dbReference type="NCBIfam" id="TIGR03172">
    <property type="entry name" value="selenium cofactor biosynthesis protein YqeC"/>
    <property type="match status" value="1"/>
</dbReference>
<dbReference type="RefSeq" id="WP_031575809.1">
    <property type="nucleotide sequence ID" value="NZ_FNDZ01000004.1"/>
</dbReference>
<dbReference type="Proteomes" id="UP000183255">
    <property type="component" value="Unassembled WGS sequence"/>
</dbReference>
<dbReference type="EMBL" id="FNDZ01000004">
    <property type="protein sequence ID" value="SDI80598.1"/>
    <property type="molecule type" value="Genomic_DNA"/>
</dbReference>
<dbReference type="AlphaFoldDB" id="A0A1G8NKA1"/>
<organism evidence="1 2">
    <name type="scientific">Proteiniclasticum ruminis</name>
    <dbReference type="NCBI Taxonomy" id="398199"/>
    <lineage>
        <taxon>Bacteria</taxon>
        <taxon>Bacillati</taxon>
        <taxon>Bacillota</taxon>
        <taxon>Clostridia</taxon>
        <taxon>Eubacteriales</taxon>
        <taxon>Clostridiaceae</taxon>
        <taxon>Proteiniclasticum</taxon>
    </lineage>
</organism>
<name>A0A1G8NKA1_9CLOT</name>
<reference evidence="1 2" key="1">
    <citation type="submission" date="2016-10" db="EMBL/GenBank/DDBJ databases">
        <authorList>
            <person name="de Groot N.N."/>
        </authorList>
    </citation>
    <scope>NUCLEOTIDE SEQUENCE [LARGE SCALE GENOMIC DNA]</scope>
    <source>
        <strain evidence="1 2">CGMCC 1.5058</strain>
    </source>
</reference>
<sequence>MLAELLRLHKYHDVALVGAGGKTTLINRLTESLRKKKKILVSSTTTFIKPAETMFDFIDVAYSEDYDLSSYEKTGIYLIGRGKNLKDLVMGLEISDIERISAHFDQTIIECDFSNGRPLKGFREFEPEIPETTDVTIGIVDIQALGLQVNSKNIHHLDKYIELTGASIGSLVTIQDLVKIVENSEALFKNAKGKKVLYINKVEKAVDQALATTLLEALNVENLDLILEGSLVENRYDILYEGNY</sequence>